<feature type="domain" description="DDH" evidence="1">
    <location>
        <begin position="81"/>
        <end position="211"/>
    </location>
</feature>
<dbReference type="Gene3D" id="3.90.1640.30">
    <property type="match status" value="1"/>
</dbReference>
<dbReference type="InterPro" id="IPR001667">
    <property type="entry name" value="DDH_dom"/>
</dbReference>
<dbReference type="EMBL" id="UINC01023859">
    <property type="protein sequence ID" value="SVA96366.1"/>
    <property type="molecule type" value="Genomic_DNA"/>
</dbReference>
<dbReference type="PANTHER" id="PTHR30255">
    <property type="entry name" value="SINGLE-STRANDED-DNA-SPECIFIC EXONUCLEASE RECJ"/>
    <property type="match status" value="1"/>
</dbReference>
<dbReference type="PANTHER" id="PTHR30255:SF2">
    <property type="entry name" value="SINGLE-STRANDED-DNA-SPECIFIC EXONUCLEASE RECJ"/>
    <property type="match status" value="1"/>
</dbReference>
<feature type="non-terminal residue" evidence="2">
    <location>
        <position position="294"/>
    </location>
</feature>
<organism evidence="2">
    <name type="scientific">marine metagenome</name>
    <dbReference type="NCBI Taxonomy" id="408172"/>
    <lineage>
        <taxon>unclassified sequences</taxon>
        <taxon>metagenomes</taxon>
        <taxon>ecological metagenomes</taxon>
    </lineage>
</organism>
<evidence type="ECO:0000313" key="2">
    <source>
        <dbReference type="EMBL" id="SVA96366.1"/>
    </source>
</evidence>
<reference evidence="2" key="1">
    <citation type="submission" date="2018-05" db="EMBL/GenBank/DDBJ databases">
        <authorList>
            <person name="Lanie J.A."/>
            <person name="Ng W.-L."/>
            <person name="Kazmierczak K.M."/>
            <person name="Andrzejewski T.M."/>
            <person name="Davidsen T.M."/>
            <person name="Wayne K.J."/>
            <person name="Tettelin H."/>
            <person name="Glass J.I."/>
            <person name="Rusch D."/>
            <person name="Podicherti R."/>
            <person name="Tsui H.-C.T."/>
            <person name="Winkler M.E."/>
        </authorList>
    </citation>
    <scope>NUCLEOTIDE SEQUENCE</scope>
</reference>
<name>A0A382A4F0_9ZZZZ</name>
<evidence type="ECO:0000259" key="1">
    <source>
        <dbReference type="Pfam" id="PF01368"/>
    </source>
</evidence>
<dbReference type="Pfam" id="PF01368">
    <property type="entry name" value="DHH"/>
    <property type="match status" value="1"/>
</dbReference>
<dbReference type="SUPFAM" id="SSF64182">
    <property type="entry name" value="DHH phosphoesterases"/>
    <property type="match status" value="1"/>
</dbReference>
<proteinExistence type="predicted"/>
<accession>A0A382A4F0</accession>
<dbReference type="AlphaFoldDB" id="A0A382A4F0"/>
<dbReference type="InterPro" id="IPR038763">
    <property type="entry name" value="DHH_sf"/>
</dbReference>
<dbReference type="InterPro" id="IPR051673">
    <property type="entry name" value="SSDNA_exonuclease_RecJ"/>
</dbReference>
<sequence length="294" mass="33001">MIEPKWNFKIVDEDCVNQVAETFNLPHTIARIMSLRGIRSRDESREFFYPDIHHLHDPFLMIDMDKAVDRIMNTISSNKTILIFGDYDVDGTTSAAFLTLFFQSINVESHYYIPSRENEGYGVSKQGIDYAKYIGADILITCDCGINAYDEVAYANEKNINVIITDHHKADDQLPEAHAVINPNRKDCAYPFKGLCGAGVVFKMALAICEKGGFDPELVWQNSDVVTLGIAADLVPIKDENRIIAYHGIRQMKHRTNQGISALLKTGGLKEKNVTIGRLVFWMTPKINAAGRLG</sequence>
<protein>
    <recommendedName>
        <fullName evidence="1">DDH domain-containing protein</fullName>
    </recommendedName>
</protein>
<gene>
    <name evidence="2" type="ORF">METZ01_LOCUS149220</name>
</gene>
<dbReference type="GO" id="GO:0004527">
    <property type="term" value="F:exonuclease activity"/>
    <property type="evidence" value="ECO:0007669"/>
    <property type="project" value="UniProtKB-KW"/>
</dbReference>